<protein>
    <submittedName>
        <fullName evidence="1">Uncharacterized protein</fullName>
    </submittedName>
</protein>
<dbReference type="AlphaFoldDB" id="A0A2P2NLP2"/>
<reference evidence="1" key="1">
    <citation type="submission" date="2018-02" db="EMBL/GenBank/DDBJ databases">
        <title>Rhizophora mucronata_Transcriptome.</title>
        <authorList>
            <person name="Meera S.P."/>
            <person name="Sreeshan A."/>
            <person name="Augustine A."/>
        </authorList>
    </citation>
    <scope>NUCLEOTIDE SEQUENCE</scope>
    <source>
        <tissue evidence="1">Leaf</tissue>
    </source>
</reference>
<accession>A0A2P2NLP2</accession>
<sequence length="47" mass="5879">MLYYNLGICQRVAYNSSFKMGRYFRYSKLFSSWKEYLPKHCYVEIFF</sequence>
<dbReference type="EMBL" id="GGEC01062917">
    <property type="protein sequence ID" value="MBX43401.1"/>
    <property type="molecule type" value="Transcribed_RNA"/>
</dbReference>
<evidence type="ECO:0000313" key="1">
    <source>
        <dbReference type="EMBL" id="MBX43401.1"/>
    </source>
</evidence>
<name>A0A2P2NLP2_RHIMU</name>
<organism evidence="1">
    <name type="scientific">Rhizophora mucronata</name>
    <name type="common">Asiatic mangrove</name>
    <dbReference type="NCBI Taxonomy" id="61149"/>
    <lineage>
        <taxon>Eukaryota</taxon>
        <taxon>Viridiplantae</taxon>
        <taxon>Streptophyta</taxon>
        <taxon>Embryophyta</taxon>
        <taxon>Tracheophyta</taxon>
        <taxon>Spermatophyta</taxon>
        <taxon>Magnoliopsida</taxon>
        <taxon>eudicotyledons</taxon>
        <taxon>Gunneridae</taxon>
        <taxon>Pentapetalae</taxon>
        <taxon>rosids</taxon>
        <taxon>fabids</taxon>
        <taxon>Malpighiales</taxon>
        <taxon>Rhizophoraceae</taxon>
        <taxon>Rhizophora</taxon>
    </lineage>
</organism>
<proteinExistence type="predicted"/>